<gene>
    <name evidence="3" type="ORF">HYN46_11780</name>
</gene>
<proteinExistence type="predicted"/>
<dbReference type="GO" id="GO:0050126">
    <property type="term" value="F:N-carbamoylputrescine amidase activity"/>
    <property type="evidence" value="ECO:0007669"/>
    <property type="project" value="TreeGrafter"/>
</dbReference>
<dbReference type="GO" id="GO:0033388">
    <property type="term" value="P:putrescine biosynthetic process from arginine"/>
    <property type="evidence" value="ECO:0007669"/>
    <property type="project" value="TreeGrafter"/>
</dbReference>
<evidence type="ECO:0000256" key="1">
    <source>
        <dbReference type="ARBA" id="ARBA00022801"/>
    </source>
</evidence>
<keyword evidence="1 3" id="KW-0378">Hydrolase</keyword>
<dbReference type="PANTHER" id="PTHR43674:SF2">
    <property type="entry name" value="BETA-UREIDOPROPIONASE"/>
    <property type="match status" value="1"/>
</dbReference>
<dbReference type="AlphaFoldDB" id="A0A345P850"/>
<evidence type="ECO:0000259" key="2">
    <source>
        <dbReference type="PROSITE" id="PS50263"/>
    </source>
</evidence>
<dbReference type="RefSeq" id="WP_114899567.1">
    <property type="nucleotide sequence ID" value="NZ_CP031222.1"/>
</dbReference>
<dbReference type="OrthoDB" id="9760188at2"/>
<dbReference type="PROSITE" id="PS50263">
    <property type="entry name" value="CN_HYDROLASE"/>
    <property type="match status" value="1"/>
</dbReference>
<dbReference type="EMBL" id="CP031222">
    <property type="protein sequence ID" value="AXI03459.1"/>
    <property type="molecule type" value="Genomic_DNA"/>
</dbReference>
<keyword evidence="4" id="KW-1185">Reference proteome</keyword>
<reference evidence="3 4" key="1">
    <citation type="submission" date="2018-07" db="EMBL/GenBank/DDBJ databases">
        <title>Genome sequencing of Moraxellaceae gen. HYN0046.</title>
        <authorList>
            <person name="Kim M."/>
            <person name="Yi H."/>
        </authorList>
    </citation>
    <scope>NUCLEOTIDE SEQUENCE [LARGE SCALE GENOMIC DNA]</scope>
    <source>
        <strain evidence="3 4">HYN0046</strain>
    </source>
</reference>
<dbReference type="KEGG" id="mbah:HYN46_11780"/>
<feature type="domain" description="CN hydrolase" evidence="2">
    <location>
        <begin position="4"/>
        <end position="238"/>
    </location>
</feature>
<sequence>MSTLRIAAAQSISVAGDIAANIDIHLKFIGAAHQVGVNFLVFPELSLSGYELPLLKSLAIKLDDTRLDLIRTLVKETQMTVVIGVPLAAADGITISAITFFPDGTIQTYHKQYVHSSEAPYAVNGERINLKYPLGGESFALGICADTTHSIHAERAAATGASLYVASVLVSESGYAKDAALLQGYAKQHHMGVLMANHAGPSGEYISAGKSAFWAPDGDLVVTALGTGNALIIATKNGSTWSGEVIDVTL</sequence>
<accession>A0A345P850</accession>
<name>A0A345P850_9GAMM</name>
<dbReference type="SUPFAM" id="SSF56317">
    <property type="entry name" value="Carbon-nitrogen hydrolase"/>
    <property type="match status" value="1"/>
</dbReference>
<evidence type="ECO:0000313" key="4">
    <source>
        <dbReference type="Proteomes" id="UP000253940"/>
    </source>
</evidence>
<evidence type="ECO:0000313" key="3">
    <source>
        <dbReference type="EMBL" id="AXI03459.1"/>
    </source>
</evidence>
<dbReference type="Pfam" id="PF00795">
    <property type="entry name" value="CN_hydrolase"/>
    <property type="match status" value="1"/>
</dbReference>
<dbReference type="InterPro" id="IPR003010">
    <property type="entry name" value="C-N_Hydrolase"/>
</dbReference>
<dbReference type="PANTHER" id="PTHR43674">
    <property type="entry name" value="NITRILASE C965.09-RELATED"/>
    <property type="match status" value="1"/>
</dbReference>
<dbReference type="InterPro" id="IPR050345">
    <property type="entry name" value="Aliph_Amidase/BUP"/>
</dbReference>
<dbReference type="InterPro" id="IPR036526">
    <property type="entry name" value="C-N_Hydrolase_sf"/>
</dbReference>
<dbReference type="Gene3D" id="3.60.110.10">
    <property type="entry name" value="Carbon-nitrogen hydrolase"/>
    <property type="match status" value="1"/>
</dbReference>
<dbReference type="Proteomes" id="UP000253940">
    <property type="component" value="Chromosome"/>
</dbReference>
<dbReference type="CDD" id="cd07197">
    <property type="entry name" value="nitrilase"/>
    <property type="match status" value="1"/>
</dbReference>
<protein>
    <submittedName>
        <fullName evidence="3">Carbon-nitrogen hydrolase family protein</fullName>
    </submittedName>
</protein>
<organism evidence="3 4">
    <name type="scientific">Aquirhabdus parva</name>
    <dbReference type="NCBI Taxonomy" id="2283318"/>
    <lineage>
        <taxon>Bacteria</taxon>
        <taxon>Pseudomonadati</taxon>
        <taxon>Pseudomonadota</taxon>
        <taxon>Gammaproteobacteria</taxon>
        <taxon>Moraxellales</taxon>
        <taxon>Moraxellaceae</taxon>
        <taxon>Aquirhabdus</taxon>
    </lineage>
</organism>